<comment type="caution">
    <text evidence="1">The sequence shown here is derived from an EMBL/GenBank/DDBJ whole genome shotgun (WGS) entry which is preliminary data.</text>
</comment>
<evidence type="ECO:0000313" key="1">
    <source>
        <dbReference type="EMBL" id="NYI87384.1"/>
    </source>
</evidence>
<dbReference type="RefSeq" id="WP_179771790.1">
    <property type="nucleotide sequence ID" value="NZ_JACCFK010000001.1"/>
</dbReference>
<dbReference type="EMBL" id="JACCFK010000001">
    <property type="protein sequence ID" value="NYI87384.1"/>
    <property type="molecule type" value="Genomic_DNA"/>
</dbReference>
<name>A0A853AXN6_9PSEU</name>
<accession>A0A853AXN6</accession>
<keyword evidence="2" id="KW-1185">Reference proteome</keyword>
<dbReference type="Proteomes" id="UP000549616">
    <property type="component" value="Unassembled WGS sequence"/>
</dbReference>
<organism evidence="1 2">
    <name type="scientific">Amycolatopsis endophytica</name>
    <dbReference type="NCBI Taxonomy" id="860233"/>
    <lineage>
        <taxon>Bacteria</taxon>
        <taxon>Bacillati</taxon>
        <taxon>Actinomycetota</taxon>
        <taxon>Actinomycetes</taxon>
        <taxon>Pseudonocardiales</taxon>
        <taxon>Pseudonocardiaceae</taxon>
        <taxon>Amycolatopsis</taxon>
    </lineage>
</organism>
<sequence>MSEELLARSSFANRQHLQCADVILLEAVTLVQASWQLSSTFARYPGCLVVAVRHECGQWALLAVREHGFRMVRPGFAERIGWPALEARARDTYSRAVAS</sequence>
<protein>
    <submittedName>
        <fullName evidence="1">Uncharacterized protein</fullName>
    </submittedName>
</protein>
<evidence type="ECO:0000313" key="2">
    <source>
        <dbReference type="Proteomes" id="UP000549616"/>
    </source>
</evidence>
<reference evidence="1 2" key="1">
    <citation type="submission" date="2020-07" db="EMBL/GenBank/DDBJ databases">
        <title>Sequencing the genomes of 1000 actinobacteria strains.</title>
        <authorList>
            <person name="Klenk H.-P."/>
        </authorList>
    </citation>
    <scope>NUCLEOTIDE SEQUENCE [LARGE SCALE GENOMIC DNA]</scope>
    <source>
        <strain evidence="1 2">DSM 104006</strain>
    </source>
</reference>
<dbReference type="AlphaFoldDB" id="A0A853AXN6"/>
<proteinExistence type="predicted"/>
<gene>
    <name evidence="1" type="ORF">HNR02_000707</name>
</gene>